<dbReference type="Gene3D" id="2.40.128.270">
    <property type="match status" value="1"/>
</dbReference>
<dbReference type="EMBL" id="BRXS01000002">
    <property type="protein sequence ID" value="GLC24822.1"/>
    <property type="molecule type" value="Genomic_DNA"/>
</dbReference>
<dbReference type="RefSeq" id="WP_284349266.1">
    <property type="nucleotide sequence ID" value="NZ_BRXS01000002.1"/>
</dbReference>
<keyword evidence="4" id="KW-1185">Reference proteome</keyword>
<evidence type="ECO:0000259" key="2">
    <source>
        <dbReference type="Pfam" id="PF03724"/>
    </source>
</evidence>
<dbReference type="Pfam" id="PF03724">
    <property type="entry name" value="META"/>
    <property type="match status" value="1"/>
</dbReference>
<evidence type="ECO:0000256" key="1">
    <source>
        <dbReference type="SAM" id="SignalP"/>
    </source>
</evidence>
<dbReference type="InterPro" id="IPR005184">
    <property type="entry name" value="DUF306_Meta_HslJ"/>
</dbReference>
<dbReference type="InterPro" id="IPR053147">
    <property type="entry name" value="Hsp_HslJ-like"/>
</dbReference>
<comment type="caution">
    <text evidence="3">The sequence shown here is derived from an EMBL/GenBank/DDBJ whole genome shotgun (WGS) entry which is preliminary data.</text>
</comment>
<gene>
    <name evidence="3" type="ORF">rosag_13350</name>
</gene>
<keyword evidence="1" id="KW-0732">Signal</keyword>
<dbReference type="PANTHER" id="PTHR35535:SF1">
    <property type="entry name" value="HEAT SHOCK PROTEIN HSLJ"/>
    <property type="match status" value="1"/>
</dbReference>
<organism evidence="3 4">
    <name type="scientific">Roseisolibacter agri</name>
    <dbReference type="NCBI Taxonomy" id="2014610"/>
    <lineage>
        <taxon>Bacteria</taxon>
        <taxon>Pseudomonadati</taxon>
        <taxon>Gemmatimonadota</taxon>
        <taxon>Gemmatimonadia</taxon>
        <taxon>Gemmatimonadales</taxon>
        <taxon>Gemmatimonadaceae</taxon>
        <taxon>Roseisolibacter</taxon>
    </lineage>
</organism>
<feature type="domain" description="DUF306" evidence="2">
    <location>
        <begin position="27"/>
        <end position="132"/>
    </location>
</feature>
<dbReference type="PROSITE" id="PS51257">
    <property type="entry name" value="PROKAR_LIPOPROTEIN"/>
    <property type="match status" value="1"/>
</dbReference>
<evidence type="ECO:0000313" key="3">
    <source>
        <dbReference type="EMBL" id="GLC24822.1"/>
    </source>
</evidence>
<sequence>MSTRVATAVLPLALAACVTAATGSSAAPIEDVDWRLLDVAGRPALVGPAAVRLRFQSDSGRAVGDGGCNRFGGPYVRDGASLRIGPLVSTRRACIDDAATRQESAVLRALEATRRHAVSGDTLVLSGDAGPLVRWVR</sequence>
<evidence type="ECO:0000313" key="4">
    <source>
        <dbReference type="Proteomes" id="UP001161325"/>
    </source>
</evidence>
<dbReference type="Proteomes" id="UP001161325">
    <property type="component" value="Unassembled WGS sequence"/>
</dbReference>
<feature type="chain" id="PRO_5041426540" description="DUF306 domain-containing protein" evidence="1">
    <location>
        <begin position="21"/>
        <end position="137"/>
    </location>
</feature>
<dbReference type="InterPro" id="IPR038670">
    <property type="entry name" value="HslJ-like_sf"/>
</dbReference>
<dbReference type="PANTHER" id="PTHR35535">
    <property type="entry name" value="HEAT SHOCK PROTEIN HSLJ"/>
    <property type="match status" value="1"/>
</dbReference>
<name>A0AA37V272_9BACT</name>
<proteinExistence type="predicted"/>
<accession>A0AA37V272</accession>
<dbReference type="AlphaFoldDB" id="A0AA37V272"/>
<reference evidence="3" key="1">
    <citation type="submission" date="2022-08" db="EMBL/GenBank/DDBJ databases">
        <title>Draft genome sequencing of Roseisolibacter agri AW1220.</title>
        <authorList>
            <person name="Tobiishi Y."/>
            <person name="Tonouchi A."/>
        </authorList>
    </citation>
    <scope>NUCLEOTIDE SEQUENCE</scope>
    <source>
        <strain evidence="3">AW1220</strain>
    </source>
</reference>
<feature type="signal peptide" evidence="1">
    <location>
        <begin position="1"/>
        <end position="20"/>
    </location>
</feature>
<protein>
    <recommendedName>
        <fullName evidence="2">DUF306 domain-containing protein</fullName>
    </recommendedName>
</protein>